<dbReference type="InterPro" id="IPR009057">
    <property type="entry name" value="Homeodomain-like_sf"/>
</dbReference>
<feature type="DNA-binding region" description="H-T-H motif" evidence="4">
    <location>
        <begin position="23"/>
        <end position="42"/>
    </location>
</feature>
<dbReference type="SUPFAM" id="SSF54626">
    <property type="entry name" value="Chalcone isomerase"/>
    <property type="match status" value="1"/>
</dbReference>
<keyword evidence="1" id="KW-0805">Transcription regulation</keyword>
<dbReference type="OrthoDB" id="9795336at2"/>
<accession>A0A5C8P557</accession>
<keyword evidence="3" id="KW-0804">Transcription</keyword>
<dbReference type="InterPro" id="IPR050109">
    <property type="entry name" value="HTH-type_TetR-like_transc_reg"/>
</dbReference>
<dbReference type="PROSITE" id="PS50977">
    <property type="entry name" value="HTH_TETR_2"/>
    <property type="match status" value="1"/>
</dbReference>
<dbReference type="InterPro" id="IPR001647">
    <property type="entry name" value="HTH_TetR"/>
</dbReference>
<dbReference type="GO" id="GO:0016872">
    <property type="term" value="F:intramolecular lyase activity"/>
    <property type="evidence" value="ECO:0007669"/>
    <property type="project" value="InterPro"/>
</dbReference>
<keyword evidence="7" id="KW-1185">Reference proteome</keyword>
<reference evidence="6 7" key="1">
    <citation type="submission" date="2019-06" db="EMBL/GenBank/DDBJ databases">
        <title>Quisquiliibacterium sp. nov., isolated from a maize field.</title>
        <authorList>
            <person name="Lin S.-Y."/>
            <person name="Tsai C.-F."/>
            <person name="Young C.-C."/>
        </authorList>
    </citation>
    <scope>NUCLEOTIDE SEQUENCE [LARGE SCALE GENOMIC DNA]</scope>
    <source>
        <strain evidence="6 7">CC-CFT501</strain>
    </source>
</reference>
<evidence type="ECO:0000256" key="3">
    <source>
        <dbReference type="ARBA" id="ARBA00023163"/>
    </source>
</evidence>
<dbReference type="InterPro" id="IPR036271">
    <property type="entry name" value="Tet_transcr_reg_TetR-rel_C_sf"/>
</dbReference>
<evidence type="ECO:0000313" key="7">
    <source>
        <dbReference type="Proteomes" id="UP000321548"/>
    </source>
</evidence>
<dbReference type="Pfam" id="PF16036">
    <property type="entry name" value="Chalcone_3"/>
    <property type="match status" value="1"/>
</dbReference>
<dbReference type="AlphaFoldDB" id="A0A5C8P557"/>
<gene>
    <name evidence="6" type="ORF">FHP08_02925</name>
</gene>
<dbReference type="InterPro" id="IPR016087">
    <property type="entry name" value="Chalcone_isomerase"/>
</dbReference>
<evidence type="ECO:0000256" key="4">
    <source>
        <dbReference type="PROSITE-ProRule" id="PRU00335"/>
    </source>
</evidence>
<dbReference type="Pfam" id="PF00440">
    <property type="entry name" value="TetR_N"/>
    <property type="match status" value="1"/>
</dbReference>
<evidence type="ECO:0000259" key="5">
    <source>
        <dbReference type="PROSITE" id="PS50977"/>
    </source>
</evidence>
<protein>
    <submittedName>
        <fullName evidence="6">TetR family transcriptional regulator</fullName>
    </submittedName>
</protein>
<dbReference type="PANTHER" id="PTHR30055">
    <property type="entry name" value="HTH-TYPE TRANSCRIPTIONAL REGULATOR RUTR"/>
    <property type="match status" value="1"/>
</dbReference>
<sequence>MSVERDQLLRAIATVLTDQPRLPMEQLAQAIGISRATLHRMFPNREAIVEAVLALALEASREAIDSAAIDQGPADEALRRLVATFMPNAVLYLFLQSARQERCGQADTWLARFEPNRQRVLALFRRGQEEGCLRVDLTAQWMHDATSALLFEAANSVREGRLAAADAVESVLTVLLDGARRRPAPAAGRSTAGLASALAVSLALWGGLPASGHAVEVEGVHFDDAVALGGATLSVNGTGLREVYIVKTWVAALYTPGPVRSAQALIADPGPRRLAISLLADVSIDRIARGILDAIRRNHDPLLLASIDAQIKAFVATLRAIGPTQKGDRLTLDLAEGSTRVSFNDMMVGEPIAGLLFRDALLRAFVGAQPIDVDLQRGLLGLPPQEAAGQAGSAGPAGAARSD</sequence>
<comment type="caution">
    <text evidence="6">The sequence shown here is derived from an EMBL/GenBank/DDBJ whole genome shotgun (WGS) entry which is preliminary data.</text>
</comment>
<dbReference type="GO" id="GO:0000976">
    <property type="term" value="F:transcription cis-regulatory region binding"/>
    <property type="evidence" value="ECO:0007669"/>
    <property type="project" value="TreeGrafter"/>
</dbReference>
<dbReference type="Proteomes" id="UP000321548">
    <property type="component" value="Unassembled WGS sequence"/>
</dbReference>
<dbReference type="GO" id="GO:0003700">
    <property type="term" value="F:DNA-binding transcription factor activity"/>
    <property type="evidence" value="ECO:0007669"/>
    <property type="project" value="TreeGrafter"/>
</dbReference>
<dbReference type="Gene3D" id="3.50.70.10">
    <property type="match status" value="1"/>
</dbReference>
<evidence type="ECO:0000256" key="2">
    <source>
        <dbReference type="ARBA" id="ARBA00023125"/>
    </source>
</evidence>
<dbReference type="EMBL" id="VDUY01000001">
    <property type="protein sequence ID" value="TXL68650.1"/>
    <property type="molecule type" value="Genomic_DNA"/>
</dbReference>
<dbReference type="InterPro" id="IPR016088">
    <property type="entry name" value="Chalcone_isomerase_3-sand"/>
</dbReference>
<evidence type="ECO:0000313" key="6">
    <source>
        <dbReference type="EMBL" id="TXL68650.1"/>
    </source>
</evidence>
<proteinExistence type="predicted"/>
<keyword evidence="2 4" id="KW-0238">DNA-binding</keyword>
<dbReference type="SUPFAM" id="SSF46689">
    <property type="entry name" value="Homeodomain-like"/>
    <property type="match status" value="1"/>
</dbReference>
<evidence type="ECO:0000256" key="1">
    <source>
        <dbReference type="ARBA" id="ARBA00023015"/>
    </source>
</evidence>
<dbReference type="InterPro" id="IPR036298">
    <property type="entry name" value="Chalcone_isomerase_sf"/>
</dbReference>
<organism evidence="6 7">
    <name type="scientific">Zeimonas arvi</name>
    <dbReference type="NCBI Taxonomy" id="2498847"/>
    <lineage>
        <taxon>Bacteria</taxon>
        <taxon>Pseudomonadati</taxon>
        <taxon>Pseudomonadota</taxon>
        <taxon>Betaproteobacteria</taxon>
        <taxon>Burkholderiales</taxon>
        <taxon>Burkholderiaceae</taxon>
        <taxon>Zeimonas</taxon>
    </lineage>
</organism>
<dbReference type="PANTHER" id="PTHR30055:SF234">
    <property type="entry name" value="HTH-TYPE TRANSCRIPTIONAL REGULATOR BETI"/>
    <property type="match status" value="1"/>
</dbReference>
<dbReference type="RefSeq" id="WP_147702790.1">
    <property type="nucleotide sequence ID" value="NZ_VDUY01000001.1"/>
</dbReference>
<feature type="domain" description="HTH tetR-type" evidence="5">
    <location>
        <begin position="2"/>
        <end position="60"/>
    </location>
</feature>
<dbReference type="Gene3D" id="1.10.357.10">
    <property type="entry name" value="Tetracycline Repressor, domain 2"/>
    <property type="match status" value="1"/>
</dbReference>
<name>A0A5C8P557_9BURK</name>
<dbReference type="SUPFAM" id="SSF48498">
    <property type="entry name" value="Tetracyclin repressor-like, C-terminal domain"/>
    <property type="match status" value="1"/>
</dbReference>